<proteinExistence type="predicted"/>
<protein>
    <submittedName>
        <fullName evidence="2">Anti-anti-sigma factor</fullName>
    </submittedName>
</protein>
<dbReference type="CDD" id="cd07043">
    <property type="entry name" value="STAS_anti-anti-sigma_factors"/>
    <property type="match status" value="1"/>
</dbReference>
<reference evidence="2 3" key="1">
    <citation type="submission" date="2016-10" db="EMBL/GenBank/DDBJ databases">
        <authorList>
            <person name="de Groot N.N."/>
        </authorList>
    </citation>
    <scope>NUCLEOTIDE SEQUENCE [LARGE SCALE GENOMIC DNA]</scope>
    <source>
        <strain evidence="2 3">DSM 43357</strain>
    </source>
</reference>
<dbReference type="Gene3D" id="3.30.750.24">
    <property type="entry name" value="STAS domain"/>
    <property type="match status" value="1"/>
</dbReference>
<evidence type="ECO:0000313" key="3">
    <source>
        <dbReference type="Proteomes" id="UP000198953"/>
    </source>
</evidence>
<evidence type="ECO:0000259" key="1">
    <source>
        <dbReference type="PROSITE" id="PS50801"/>
    </source>
</evidence>
<dbReference type="STRING" id="46177.SAMN05660976_07731"/>
<dbReference type="RefSeq" id="WP_055501202.1">
    <property type="nucleotide sequence ID" value="NZ_BBZG01000001.1"/>
</dbReference>
<name>A0A1H8H7N7_9ACTN</name>
<dbReference type="InterPro" id="IPR058548">
    <property type="entry name" value="MlaB-like_STAS"/>
</dbReference>
<gene>
    <name evidence="2" type="ORF">SAMN05660976_07731</name>
</gene>
<dbReference type="Proteomes" id="UP000198953">
    <property type="component" value="Unassembled WGS sequence"/>
</dbReference>
<dbReference type="EMBL" id="FOBF01000028">
    <property type="protein sequence ID" value="SEN51528.1"/>
    <property type="molecule type" value="Genomic_DNA"/>
</dbReference>
<sequence>MTAAGAGRRGAPAGTAPSCHLLHADDLVRVTCTRGSGPSVVRLAGEVDASNAAEVGRALARARQIDELIVLDAAGLAFVDVAGVRTLARFCREGWTRLDNVPPRMMRLLRVLNWPLV</sequence>
<keyword evidence="3" id="KW-1185">Reference proteome</keyword>
<dbReference type="PROSITE" id="PS50801">
    <property type="entry name" value="STAS"/>
    <property type="match status" value="1"/>
</dbReference>
<organism evidence="2 3">
    <name type="scientific">Nonomuraea pusilla</name>
    <dbReference type="NCBI Taxonomy" id="46177"/>
    <lineage>
        <taxon>Bacteria</taxon>
        <taxon>Bacillati</taxon>
        <taxon>Actinomycetota</taxon>
        <taxon>Actinomycetes</taxon>
        <taxon>Streptosporangiales</taxon>
        <taxon>Streptosporangiaceae</taxon>
        <taxon>Nonomuraea</taxon>
    </lineage>
</organism>
<dbReference type="InterPro" id="IPR002645">
    <property type="entry name" value="STAS_dom"/>
</dbReference>
<accession>A0A1H8H7N7</accession>
<dbReference type="SUPFAM" id="SSF52091">
    <property type="entry name" value="SpoIIaa-like"/>
    <property type="match status" value="1"/>
</dbReference>
<dbReference type="Pfam" id="PF13466">
    <property type="entry name" value="STAS_2"/>
    <property type="match status" value="1"/>
</dbReference>
<dbReference type="InterPro" id="IPR036513">
    <property type="entry name" value="STAS_dom_sf"/>
</dbReference>
<dbReference type="AlphaFoldDB" id="A0A1H8H7N7"/>
<evidence type="ECO:0000313" key="2">
    <source>
        <dbReference type="EMBL" id="SEN51528.1"/>
    </source>
</evidence>
<feature type="domain" description="STAS" evidence="1">
    <location>
        <begin position="28"/>
        <end position="117"/>
    </location>
</feature>